<comment type="caution">
    <text evidence="2">The sequence shown here is derived from an EMBL/GenBank/DDBJ whole genome shotgun (WGS) entry which is preliminary data.</text>
</comment>
<accession>A0ABV2KC52</accession>
<keyword evidence="2" id="KW-0378">Hydrolase</keyword>
<feature type="transmembrane region" description="Helical" evidence="1">
    <location>
        <begin position="61"/>
        <end position="81"/>
    </location>
</feature>
<organism evidence="2 3">
    <name type="scientific">Sporosarcina psychrophila</name>
    <name type="common">Bacillus psychrophilus</name>
    <dbReference type="NCBI Taxonomy" id="1476"/>
    <lineage>
        <taxon>Bacteria</taxon>
        <taxon>Bacillati</taxon>
        <taxon>Bacillota</taxon>
        <taxon>Bacilli</taxon>
        <taxon>Bacillales</taxon>
        <taxon>Caryophanaceae</taxon>
        <taxon>Sporosarcina</taxon>
    </lineage>
</organism>
<reference evidence="2 3" key="1">
    <citation type="submission" date="2024-06" db="EMBL/GenBank/DDBJ databases">
        <title>Sorghum-associated microbial communities from plants grown in Nebraska, USA.</title>
        <authorList>
            <person name="Schachtman D."/>
        </authorList>
    </citation>
    <scope>NUCLEOTIDE SEQUENCE [LARGE SCALE GENOMIC DNA]</scope>
    <source>
        <strain evidence="2 3">1288</strain>
    </source>
</reference>
<keyword evidence="1" id="KW-0812">Transmembrane</keyword>
<keyword evidence="1" id="KW-1133">Transmembrane helix</keyword>
<evidence type="ECO:0000313" key="2">
    <source>
        <dbReference type="EMBL" id="MET3658648.1"/>
    </source>
</evidence>
<sequence>MKRNSKYLVDTLLILVPFIYGYLVNTLILPLYPFIMQVAFLIFWIFVGIRFSKWAIPKWKSFLIANTFWLISFILFIWQFILLDSSSRDMNIAFLAQNYMLPFVYGAAKLLPFLQSGTMISFIAYIFMFIAFSIGFFVKRK</sequence>
<evidence type="ECO:0000256" key="1">
    <source>
        <dbReference type="SAM" id="Phobius"/>
    </source>
</evidence>
<dbReference type="RefSeq" id="WP_354314331.1">
    <property type="nucleotide sequence ID" value="NZ_JBEPME010000006.1"/>
</dbReference>
<evidence type="ECO:0000313" key="3">
    <source>
        <dbReference type="Proteomes" id="UP001549104"/>
    </source>
</evidence>
<dbReference type="EMBL" id="JBEPME010000006">
    <property type="protein sequence ID" value="MET3658648.1"/>
    <property type="molecule type" value="Genomic_DNA"/>
</dbReference>
<dbReference type="GO" id="GO:0016787">
    <property type="term" value="F:hydrolase activity"/>
    <property type="evidence" value="ECO:0007669"/>
    <property type="project" value="UniProtKB-KW"/>
</dbReference>
<name>A0ABV2KC52_SPOPS</name>
<dbReference type="Proteomes" id="UP001549104">
    <property type="component" value="Unassembled WGS sequence"/>
</dbReference>
<keyword evidence="3" id="KW-1185">Reference proteome</keyword>
<feature type="transmembrane region" description="Helical" evidence="1">
    <location>
        <begin position="31"/>
        <end position="49"/>
    </location>
</feature>
<proteinExistence type="predicted"/>
<protein>
    <submittedName>
        <fullName evidence="2">Neutral ceramidase superfamily lipid hydrolase</fullName>
    </submittedName>
</protein>
<feature type="transmembrane region" description="Helical" evidence="1">
    <location>
        <begin position="7"/>
        <end position="25"/>
    </location>
</feature>
<gene>
    <name evidence="2" type="ORF">ABIC55_003766</name>
</gene>
<keyword evidence="1" id="KW-0472">Membrane</keyword>
<feature type="transmembrane region" description="Helical" evidence="1">
    <location>
        <begin position="119"/>
        <end position="138"/>
    </location>
</feature>